<dbReference type="STRING" id="1801668.A3D46_00905"/>
<reference evidence="2 3" key="1">
    <citation type="journal article" date="2016" name="Nat. Commun.">
        <title>Thousands of microbial genomes shed light on interconnected biogeochemical processes in an aquifer system.</title>
        <authorList>
            <person name="Anantharaman K."/>
            <person name="Brown C.T."/>
            <person name="Hug L.A."/>
            <person name="Sharon I."/>
            <person name="Castelle C.J."/>
            <person name="Probst A.J."/>
            <person name="Thomas B.C."/>
            <person name="Singh A."/>
            <person name="Wilkins M.J."/>
            <person name="Karaoz U."/>
            <person name="Brodie E.L."/>
            <person name="Williams K.H."/>
            <person name="Hubbard S.S."/>
            <person name="Banfield J.F."/>
        </authorList>
    </citation>
    <scope>NUCLEOTIDE SEQUENCE [LARGE SCALE GENOMIC DNA]</scope>
</reference>
<organism evidence="2 3">
    <name type="scientific">Candidatus Nealsonbacteria bacterium RIFCSPHIGHO2_02_FULL_43_13</name>
    <dbReference type="NCBI Taxonomy" id="1801668"/>
    <lineage>
        <taxon>Bacteria</taxon>
        <taxon>Candidatus Nealsoniibacteriota</taxon>
    </lineage>
</organism>
<accession>A0A1G2E6F1</accession>
<name>A0A1G2E6F1_9BACT</name>
<comment type="caution">
    <text evidence="2">The sequence shown here is derived from an EMBL/GenBank/DDBJ whole genome shotgun (WGS) entry which is preliminary data.</text>
</comment>
<dbReference type="InterPro" id="IPR007374">
    <property type="entry name" value="ASCH_domain"/>
</dbReference>
<gene>
    <name evidence="2" type="ORF">A3D46_00905</name>
</gene>
<proteinExistence type="predicted"/>
<feature type="non-terminal residue" evidence="2">
    <location>
        <position position="1"/>
    </location>
</feature>
<dbReference type="EMBL" id="MHMD01000023">
    <property type="protein sequence ID" value="OGZ21427.1"/>
    <property type="molecule type" value="Genomic_DNA"/>
</dbReference>
<dbReference type="Proteomes" id="UP000178703">
    <property type="component" value="Unassembled WGS sequence"/>
</dbReference>
<feature type="domain" description="ASCH" evidence="1">
    <location>
        <begin position="22"/>
        <end position="108"/>
    </location>
</feature>
<sequence>NILTLDNSTMEHLAIMKKSWGLTDKILRGKKKIESRWYSVKCKPWDSIKKGEIVYFKDSGGPVRIKAEVDKVIQFADLIPDKVKEILDEYSRDDGIEKEQISEFFERFKNKKYCILIFLKNPQEIKPFEIDKTGFGIMSAWISIDNISKVKK</sequence>
<evidence type="ECO:0000313" key="2">
    <source>
        <dbReference type="EMBL" id="OGZ21427.1"/>
    </source>
</evidence>
<dbReference type="AlphaFoldDB" id="A0A1G2E6F1"/>
<evidence type="ECO:0000313" key="3">
    <source>
        <dbReference type="Proteomes" id="UP000178703"/>
    </source>
</evidence>
<dbReference type="SUPFAM" id="SSF88697">
    <property type="entry name" value="PUA domain-like"/>
    <property type="match status" value="1"/>
</dbReference>
<dbReference type="InterPro" id="IPR015947">
    <property type="entry name" value="PUA-like_sf"/>
</dbReference>
<evidence type="ECO:0000259" key="1">
    <source>
        <dbReference type="Pfam" id="PF04266"/>
    </source>
</evidence>
<dbReference type="Gene3D" id="2.30.130.30">
    <property type="entry name" value="Hypothetical protein"/>
    <property type="match status" value="1"/>
</dbReference>
<dbReference type="Pfam" id="PF04266">
    <property type="entry name" value="ASCH"/>
    <property type="match status" value="1"/>
</dbReference>
<protein>
    <recommendedName>
        <fullName evidence="1">ASCH domain-containing protein</fullName>
    </recommendedName>
</protein>